<name>A0A7J7M3G8_9MAGN</name>
<proteinExistence type="predicted"/>
<sequence>MVKVSVSPSCLFLRSNCKGRPKSIRQTSIGTTVHVIVSEYTPSINNEIVHSFLALTSPQYLLK</sequence>
<dbReference type="AlphaFoldDB" id="A0A7J7M3G8"/>
<accession>A0A7J7M3G8</accession>
<dbReference type="Proteomes" id="UP000541444">
    <property type="component" value="Unassembled WGS sequence"/>
</dbReference>
<dbReference type="EMBL" id="JACGCM010001796">
    <property type="protein sequence ID" value="KAF6149431.1"/>
    <property type="molecule type" value="Genomic_DNA"/>
</dbReference>
<evidence type="ECO:0000313" key="1">
    <source>
        <dbReference type="EMBL" id="KAF6149431.1"/>
    </source>
</evidence>
<organism evidence="1 2">
    <name type="scientific">Kingdonia uniflora</name>
    <dbReference type="NCBI Taxonomy" id="39325"/>
    <lineage>
        <taxon>Eukaryota</taxon>
        <taxon>Viridiplantae</taxon>
        <taxon>Streptophyta</taxon>
        <taxon>Embryophyta</taxon>
        <taxon>Tracheophyta</taxon>
        <taxon>Spermatophyta</taxon>
        <taxon>Magnoliopsida</taxon>
        <taxon>Ranunculales</taxon>
        <taxon>Circaeasteraceae</taxon>
        <taxon>Kingdonia</taxon>
    </lineage>
</organism>
<evidence type="ECO:0000313" key="2">
    <source>
        <dbReference type="Proteomes" id="UP000541444"/>
    </source>
</evidence>
<keyword evidence="2" id="KW-1185">Reference proteome</keyword>
<gene>
    <name evidence="1" type="ORF">GIB67_016969</name>
</gene>
<comment type="caution">
    <text evidence="1">The sequence shown here is derived from an EMBL/GenBank/DDBJ whole genome shotgun (WGS) entry which is preliminary data.</text>
</comment>
<reference evidence="1 2" key="1">
    <citation type="journal article" date="2020" name="IScience">
        <title>Genome Sequencing of the Endangered Kingdonia uniflora (Circaeasteraceae, Ranunculales) Reveals Potential Mechanisms of Evolutionary Specialization.</title>
        <authorList>
            <person name="Sun Y."/>
            <person name="Deng T."/>
            <person name="Zhang A."/>
            <person name="Moore M.J."/>
            <person name="Landis J.B."/>
            <person name="Lin N."/>
            <person name="Zhang H."/>
            <person name="Zhang X."/>
            <person name="Huang J."/>
            <person name="Zhang X."/>
            <person name="Sun H."/>
            <person name="Wang H."/>
        </authorList>
    </citation>
    <scope>NUCLEOTIDE SEQUENCE [LARGE SCALE GENOMIC DNA]</scope>
    <source>
        <strain evidence="1">TB1705</strain>
        <tissue evidence="1">Leaf</tissue>
    </source>
</reference>
<protein>
    <submittedName>
        <fullName evidence="1">Uncharacterized protein</fullName>
    </submittedName>
</protein>